<proteinExistence type="predicted"/>
<dbReference type="AlphaFoldDB" id="A0A9P8XXK5"/>
<organism evidence="3 4">
    <name type="scientific">Microdochium trichocladiopsis</name>
    <dbReference type="NCBI Taxonomy" id="1682393"/>
    <lineage>
        <taxon>Eukaryota</taxon>
        <taxon>Fungi</taxon>
        <taxon>Dikarya</taxon>
        <taxon>Ascomycota</taxon>
        <taxon>Pezizomycotina</taxon>
        <taxon>Sordariomycetes</taxon>
        <taxon>Xylariomycetidae</taxon>
        <taxon>Xylariales</taxon>
        <taxon>Microdochiaceae</taxon>
        <taxon>Microdochium</taxon>
    </lineage>
</organism>
<comment type="caution">
    <text evidence="3">The sequence shown here is derived from an EMBL/GenBank/DDBJ whole genome shotgun (WGS) entry which is preliminary data.</text>
</comment>
<keyword evidence="2" id="KW-1133">Transmembrane helix</keyword>
<evidence type="ECO:0000313" key="3">
    <source>
        <dbReference type="EMBL" id="KAH7018313.1"/>
    </source>
</evidence>
<keyword evidence="2" id="KW-0472">Membrane</keyword>
<feature type="transmembrane region" description="Helical" evidence="2">
    <location>
        <begin position="129"/>
        <end position="155"/>
    </location>
</feature>
<feature type="compositionally biased region" description="Basic and acidic residues" evidence="1">
    <location>
        <begin position="243"/>
        <end position="254"/>
    </location>
</feature>
<name>A0A9P8XXK5_9PEZI</name>
<dbReference type="RefSeq" id="XP_046006580.1">
    <property type="nucleotide sequence ID" value="XM_046160632.1"/>
</dbReference>
<dbReference type="Proteomes" id="UP000756346">
    <property type="component" value="Unassembled WGS sequence"/>
</dbReference>
<dbReference type="OrthoDB" id="5211263at2759"/>
<feature type="region of interest" description="Disordered" evidence="1">
    <location>
        <begin position="234"/>
        <end position="254"/>
    </location>
</feature>
<protein>
    <submittedName>
        <fullName evidence="3">Uncharacterized protein</fullName>
    </submittedName>
</protein>
<keyword evidence="2" id="KW-0812">Transmembrane</keyword>
<evidence type="ECO:0000313" key="4">
    <source>
        <dbReference type="Proteomes" id="UP000756346"/>
    </source>
</evidence>
<reference evidence="3" key="1">
    <citation type="journal article" date="2021" name="Nat. Commun.">
        <title>Genetic determinants of endophytism in the Arabidopsis root mycobiome.</title>
        <authorList>
            <person name="Mesny F."/>
            <person name="Miyauchi S."/>
            <person name="Thiergart T."/>
            <person name="Pickel B."/>
            <person name="Atanasova L."/>
            <person name="Karlsson M."/>
            <person name="Huettel B."/>
            <person name="Barry K.W."/>
            <person name="Haridas S."/>
            <person name="Chen C."/>
            <person name="Bauer D."/>
            <person name="Andreopoulos W."/>
            <person name="Pangilinan J."/>
            <person name="LaButti K."/>
            <person name="Riley R."/>
            <person name="Lipzen A."/>
            <person name="Clum A."/>
            <person name="Drula E."/>
            <person name="Henrissat B."/>
            <person name="Kohler A."/>
            <person name="Grigoriev I.V."/>
            <person name="Martin F.M."/>
            <person name="Hacquard S."/>
        </authorList>
    </citation>
    <scope>NUCLEOTIDE SEQUENCE</scope>
    <source>
        <strain evidence="3">MPI-CAGE-CH-0230</strain>
    </source>
</reference>
<gene>
    <name evidence="3" type="ORF">B0I36DRAFT_37812</name>
</gene>
<evidence type="ECO:0000256" key="1">
    <source>
        <dbReference type="SAM" id="MobiDB-lite"/>
    </source>
</evidence>
<evidence type="ECO:0000256" key="2">
    <source>
        <dbReference type="SAM" id="Phobius"/>
    </source>
</evidence>
<dbReference type="GeneID" id="70190178"/>
<feature type="region of interest" description="Disordered" evidence="1">
    <location>
        <begin position="330"/>
        <end position="412"/>
    </location>
</feature>
<feature type="region of interest" description="Disordered" evidence="1">
    <location>
        <begin position="190"/>
        <end position="210"/>
    </location>
</feature>
<dbReference type="EMBL" id="JAGTJQ010000011">
    <property type="protein sequence ID" value="KAH7018313.1"/>
    <property type="molecule type" value="Genomic_DNA"/>
</dbReference>
<keyword evidence="4" id="KW-1185">Reference proteome</keyword>
<accession>A0A9P8XXK5</accession>
<sequence>MLGARHHHSNFSRSKWKKSILWPCWALQCALLLTLMGLFSYRVSDTLTASRQESKNQDHIPVVELVWESANIGFSLICLVITLLSVARFVAEALTPASMLFGNLVSLVFSAAILALDIVIHVQGTDHRYSLIGLVLDIVLGVSTLILSIYSIIVYRRVSKYDDYQLPYNVHNYGYDNRDDTSYMAHVTAAPTTQPYDPTDPGGGGGGGRVRSLSALSASSRRLSIGLRRESASSVQLQPVQDDASRRASYDHRRDTQFDEYRARRTSGASLTKEAVDHALGVEFGWSDAERKRDTVVSVGSVNAAAHSTNRPRGNSNPLVIQRHTSFEVTVESNSQIPSASTSGGSGSSTPQISRAHSLVCVPEHPEEDIGGAPGVSRHPSYTTSYSYQPSRMSEDREALLDPYPRPVSPMN</sequence>
<feature type="transmembrane region" description="Helical" evidence="2">
    <location>
        <begin position="72"/>
        <end position="91"/>
    </location>
</feature>
<feature type="transmembrane region" description="Helical" evidence="2">
    <location>
        <begin position="103"/>
        <end position="123"/>
    </location>
</feature>
<feature type="transmembrane region" description="Helical" evidence="2">
    <location>
        <begin position="20"/>
        <end position="41"/>
    </location>
</feature>